<comment type="caution">
    <text evidence="1">The sequence shown here is derived from an EMBL/GenBank/DDBJ whole genome shotgun (WGS) entry which is preliminary data.</text>
</comment>
<reference evidence="1 2" key="1">
    <citation type="submission" date="2024-10" db="EMBL/GenBank/DDBJ databases">
        <title>The Natural Products Discovery Center: Release of the First 8490 Sequenced Strains for Exploring Actinobacteria Biosynthetic Diversity.</title>
        <authorList>
            <person name="Kalkreuter E."/>
            <person name="Kautsar S.A."/>
            <person name="Yang D."/>
            <person name="Bader C.D."/>
            <person name="Teijaro C.N."/>
            <person name="Fluegel L."/>
            <person name="Davis C.M."/>
            <person name="Simpson J.R."/>
            <person name="Lauterbach L."/>
            <person name="Steele A.D."/>
            <person name="Gui C."/>
            <person name="Meng S."/>
            <person name="Li G."/>
            <person name="Viehrig K."/>
            <person name="Ye F."/>
            <person name="Su P."/>
            <person name="Kiefer A.F."/>
            <person name="Nichols A."/>
            <person name="Cepeda A.J."/>
            <person name="Yan W."/>
            <person name="Fan B."/>
            <person name="Jiang Y."/>
            <person name="Adhikari A."/>
            <person name="Zheng C.-J."/>
            <person name="Schuster L."/>
            <person name="Cowan T.M."/>
            <person name="Smanski M.J."/>
            <person name="Chevrette M.G."/>
            <person name="De Carvalho L.P.S."/>
            <person name="Shen B."/>
        </authorList>
    </citation>
    <scope>NUCLEOTIDE SEQUENCE [LARGE SCALE GENOMIC DNA]</scope>
    <source>
        <strain evidence="1 2">NPDC006488</strain>
    </source>
</reference>
<organism evidence="1 2">
    <name type="scientific">Streptomyces hokutonensis</name>
    <dbReference type="NCBI Taxonomy" id="1306990"/>
    <lineage>
        <taxon>Bacteria</taxon>
        <taxon>Bacillati</taxon>
        <taxon>Actinomycetota</taxon>
        <taxon>Actinomycetes</taxon>
        <taxon>Kitasatosporales</taxon>
        <taxon>Streptomycetaceae</taxon>
        <taxon>Streptomyces</taxon>
    </lineage>
</organism>
<dbReference type="Proteomes" id="UP001601303">
    <property type="component" value="Unassembled WGS sequence"/>
</dbReference>
<dbReference type="InterPro" id="IPR010520">
    <property type="entry name" value="FrsA-like"/>
</dbReference>
<evidence type="ECO:0000313" key="2">
    <source>
        <dbReference type="Proteomes" id="UP001601303"/>
    </source>
</evidence>
<accession>A0ABW6M1F6</accession>
<protein>
    <submittedName>
        <fullName evidence="1">Alpha/beta hydrolase</fullName>
    </submittedName>
</protein>
<dbReference type="Pfam" id="PF06500">
    <property type="entry name" value="FrsA-like"/>
    <property type="match status" value="1"/>
</dbReference>
<dbReference type="SUPFAM" id="SSF53474">
    <property type="entry name" value="alpha/beta-Hydrolases"/>
    <property type="match status" value="1"/>
</dbReference>
<keyword evidence="1" id="KW-0378">Hydrolase</keyword>
<gene>
    <name evidence="1" type="ORF">ACFYNQ_15625</name>
</gene>
<sequence length="346" mass="37914">MNDVEELKQFAMVHAKAQNLPPELYEAILAYIHTDQDGGKGSWSGAWSAAARELEITRSELQQSYLCYGMARFPFIDGVTRQAAYDNCLRVFDRWRQEHPAIEPVDVELGEGRFRCWAAGLSATDPKPLVLVMGGIVSLKEQWAPILLQAEALGMAMLVAELPGVGENTLPYDAGSWRMLSAVLDAVAERADVTRTYAVANSFSGHLALRCACEDPRIRGIVTTGAPVTEFFTDAAWQRQLPTITVDTLARLTATPAAGLHGVLREWALTEAQLAGLDIPVAYTASLRDEIIPAGDTEMLRKHVRALTVNEFDDVHASPAHVEETMRWTVESLFAMFAPTPAPPAP</sequence>
<name>A0ABW6M1F6_9ACTN</name>
<dbReference type="GO" id="GO:0016787">
    <property type="term" value="F:hydrolase activity"/>
    <property type="evidence" value="ECO:0007669"/>
    <property type="project" value="UniProtKB-KW"/>
</dbReference>
<proteinExistence type="predicted"/>
<dbReference type="Gene3D" id="3.40.50.1820">
    <property type="entry name" value="alpha/beta hydrolase"/>
    <property type="match status" value="1"/>
</dbReference>
<dbReference type="EMBL" id="JBIAHM010000005">
    <property type="protein sequence ID" value="MFE9599989.1"/>
    <property type="molecule type" value="Genomic_DNA"/>
</dbReference>
<evidence type="ECO:0000313" key="1">
    <source>
        <dbReference type="EMBL" id="MFE9599989.1"/>
    </source>
</evidence>
<dbReference type="RefSeq" id="WP_388106218.1">
    <property type="nucleotide sequence ID" value="NZ_JBIAHM010000005.1"/>
</dbReference>
<dbReference type="InterPro" id="IPR029058">
    <property type="entry name" value="AB_hydrolase_fold"/>
</dbReference>
<keyword evidence="2" id="KW-1185">Reference proteome</keyword>